<evidence type="ECO:0000256" key="3">
    <source>
        <dbReference type="ARBA" id="ARBA00022729"/>
    </source>
</evidence>
<protein>
    <submittedName>
        <fullName evidence="7">Substrate-binding domain-containing protein</fullName>
    </submittedName>
</protein>
<dbReference type="Proteomes" id="UP001060164">
    <property type="component" value="Chromosome"/>
</dbReference>
<proteinExistence type="inferred from homology"/>
<feature type="signal peptide" evidence="5">
    <location>
        <begin position="1"/>
        <end position="24"/>
    </location>
</feature>
<dbReference type="Gene3D" id="3.40.50.2300">
    <property type="match status" value="2"/>
</dbReference>
<accession>A0ABY5VEB8</accession>
<dbReference type="EMBL" id="CP102290">
    <property type="protein sequence ID" value="UWP58236.1"/>
    <property type="molecule type" value="Genomic_DNA"/>
</dbReference>
<evidence type="ECO:0000256" key="2">
    <source>
        <dbReference type="ARBA" id="ARBA00007639"/>
    </source>
</evidence>
<dbReference type="Pfam" id="PF13407">
    <property type="entry name" value="Peripla_BP_4"/>
    <property type="match status" value="1"/>
</dbReference>
<feature type="chain" id="PRO_5045346750" evidence="5">
    <location>
        <begin position="25"/>
        <end position="383"/>
    </location>
</feature>
<name>A0ABY5VEB8_9FIRM</name>
<feature type="region of interest" description="Disordered" evidence="4">
    <location>
        <begin position="26"/>
        <end position="54"/>
    </location>
</feature>
<sequence length="383" mass="40653">MKNYKRVLALVCAGLMGISMMGCGGDTSSKSTEAEATPDSDDKETVSADGEDETSSDKKFKIGIQMKTLDSGFFVTLAEEFTTRIEELGWEATVANADSDTMKESGNMDTFITQGYDLIFIDPYETEGCVEAINRAVDAGIPVICMDNSCGEAAKVVSIVYPSNVKNGLLCGSWVAANRFEADEQINSVCMGGQKDLEAARERRMGFIAGILMERLNLTEDEAIEMGTAMEKEVIAKGSAVNEDAKFSVGGIGWGAYTSNGGLDAAEDLVVANPDMNLMFGENDAMLLGAMTAIENAGLSDQVILAADADGQKEALELIKSGTNYACTGNNQPGATAEAAMEIAVDILVNGADPTSFDRVTLTNPACINPDNVDEYYDPDSAF</sequence>
<comment type="similarity">
    <text evidence="2">Belongs to the bacterial solute-binding protein 2 family.</text>
</comment>
<evidence type="ECO:0000259" key="6">
    <source>
        <dbReference type="Pfam" id="PF13407"/>
    </source>
</evidence>
<organism evidence="7 8">
    <name type="scientific">Ruminococcus gauvreauii</name>
    <dbReference type="NCBI Taxonomy" id="438033"/>
    <lineage>
        <taxon>Bacteria</taxon>
        <taxon>Bacillati</taxon>
        <taxon>Bacillota</taxon>
        <taxon>Clostridia</taxon>
        <taxon>Eubacteriales</taxon>
        <taxon>Oscillospiraceae</taxon>
        <taxon>Ruminococcus</taxon>
    </lineage>
</organism>
<keyword evidence="3 5" id="KW-0732">Signal</keyword>
<dbReference type="SUPFAM" id="SSF53822">
    <property type="entry name" value="Periplasmic binding protein-like I"/>
    <property type="match status" value="1"/>
</dbReference>
<reference evidence="7" key="1">
    <citation type="journal article" date="2022" name="Cell">
        <title>Design, construction, and in vivo augmentation of a complex gut microbiome.</title>
        <authorList>
            <person name="Cheng A.G."/>
            <person name="Ho P.Y."/>
            <person name="Aranda-Diaz A."/>
            <person name="Jain S."/>
            <person name="Yu F.B."/>
            <person name="Meng X."/>
            <person name="Wang M."/>
            <person name="Iakiviak M."/>
            <person name="Nagashima K."/>
            <person name="Zhao A."/>
            <person name="Murugkar P."/>
            <person name="Patil A."/>
            <person name="Atabakhsh K."/>
            <person name="Weakley A."/>
            <person name="Yan J."/>
            <person name="Brumbaugh A.R."/>
            <person name="Higginbottom S."/>
            <person name="Dimas A."/>
            <person name="Shiver A.L."/>
            <person name="Deutschbauer A."/>
            <person name="Neff N."/>
            <person name="Sonnenburg J.L."/>
            <person name="Huang K.C."/>
            <person name="Fischbach M.A."/>
        </authorList>
    </citation>
    <scope>NUCLEOTIDE SEQUENCE</scope>
    <source>
        <strain evidence="7">DSM 19829</strain>
    </source>
</reference>
<comment type="subcellular location">
    <subcellularLocation>
        <location evidence="1">Cell envelope</location>
    </subcellularLocation>
</comment>
<gene>
    <name evidence="7" type="ORF">NQ502_12705</name>
</gene>
<keyword evidence="8" id="KW-1185">Reference proteome</keyword>
<evidence type="ECO:0000256" key="5">
    <source>
        <dbReference type="SAM" id="SignalP"/>
    </source>
</evidence>
<feature type="domain" description="Periplasmic binding protein" evidence="6">
    <location>
        <begin position="62"/>
        <end position="349"/>
    </location>
</feature>
<evidence type="ECO:0000256" key="4">
    <source>
        <dbReference type="SAM" id="MobiDB-lite"/>
    </source>
</evidence>
<dbReference type="InterPro" id="IPR025997">
    <property type="entry name" value="SBP_2_dom"/>
</dbReference>
<evidence type="ECO:0000256" key="1">
    <source>
        <dbReference type="ARBA" id="ARBA00004196"/>
    </source>
</evidence>
<dbReference type="InterPro" id="IPR028082">
    <property type="entry name" value="Peripla_BP_I"/>
</dbReference>
<dbReference type="PANTHER" id="PTHR46847">
    <property type="entry name" value="D-ALLOSE-BINDING PERIPLASMIC PROTEIN-RELATED"/>
    <property type="match status" value="1"/>
</dbReference>
<dbReference type="RefSeq" id="WP_028529293.1">
    <property type="nucleotide sequence ID" value="NZ_CABLBR010000021.1"/>
</dbReference>
<dbReference type="PROSITE" id="PS51257">
    <property type="entry name" value="PROKAR_LIPOPROTEIN"/>
    <property type="match status" value="1"/>
</dbReference>
<evidence type="ECO:0000313" key="8">
    <source>
        <dbReference type="Proteomes" id="UP001060164"/>
    </source>
</evidence>
<evidence type="ECO:0000313" key="7">
    <source>
        <dbReference type="EMBL" id="UWP58236.1"/>
    </source>
</evidence>
<dbReference type="PANTHER" id="PTHR46847:SF1">
    <property type="entry name" value="D-ALLOSE-BINDING PERIPLASMIC PROTEIN-RELATED"/>
    <property type="match status" value="1"/>
</dbReference>